<dbReference type="Proteomes" id="UP001150907">
    <property type="component" value="Unassembled WGS sequence"/>
</dbReference>
<feature type="transmembrane region" description="Helical" evidence="9">
    <location>
        <begin position="1737"/>
        <end position="1760"/>
    </location>
</feature>
<dbReference type="PANTHER" id="PTHR11629">
    <property type="entry name" value="VACUOLAR PROTON ATPASES"/>
    <property type="match status" value="1"/>
</dbReference>
<evidence type="ECO:0000256" key="3">
    <source>
        <dbReference type="ARBA" id="ARBA00022448"/>
    </source>
</evidence>
<keyword evidence="4 9" id="KW-0812">Transmembrane</keyword>
<dbReference type="GO" id="GO:0033179">
    <property type="term" value="C:proton-transporting V-type ATPase, V0 domain"/>
    <property type="evidence" value="ECO:0007669"/>
    <property type="project" value="InterPro"/>
</dbReference>
<evidence type="ECO:0000313" key="10">
    <source>
        <dbReference type="EMBL" id="KAJ2005692.1"/>
    </source>
</evidence>
<evidence type="ECO:0000256" key="7">
    <source>
        <dbReference type="ARBA" id="ARBA00023136"/>
    </source>
</evidence>
<dbReference type="EMBL" id="JANBQF010000089">
    <property type="protein sequence ID" value="KAJ2005692.1"/>
    <property type="molecule type" value="Genomic_DNA"/>
</dbReference>
<evidence type="ECO:0000256" key="6">
    <source>
        <dbReference type="ARBA" id="ARBA00023065"/>
    </source>
</evidence>
<gene>
    <name evidence="10" type="primary">VPH1</name>
    <name evidence="10" type="ORF">H4R26_001819</name>
</gene>
<keyword evidence="3" id="KW-0813">Transport</keyword>
<feature type="transmembrane region" description="Helical" evidence="9">
    <location>
        <begin position="1533"/>
        <end position="1557"/>
    </location>
</feature>
<keyword evidence="11" id="KW-1185">Reference proteome</keyword>
<dbReference type="GO" id="GO:0046961">
    <property type="term" value="F:proton-transporting ATPase activity, rotational mechanism"/>
    <property type="evidence" value="ECO:0007669"/>
    <property type="project" value="InterPro"/>
</dbReference>
<feature type="region of interest" description="Disordered" evidence="8">
    <location>
        <begin position="905"/>
        <end position="930"/>
    </location>
</feature>
<protein>
    <submittedName>
        <fullName evidence="10">H(+)-transporting V0 sector ATPase subunit a</fullName>
    </submittedName>
</protein>
<keyword evidence="6" id="KW-0406">Ion transport</keyword>
<sequence length="1800" mass="199769">MLRPPTRVAQFLEPSQGNDNVQSMCKIFGQLHRDLDIPQGIINDAFGEALDESDWDHIASKKGNTMACCRPALNRADVALYAEHLHEEPLTFLQKACHKKDVKPVSAPKDDGEYRWSSHRAWALYPGGACNNELWALPLPAIGDQRASFPSLRYRRGSADFVQDASAQPSIEFARTIRQLVTREEHPGVACVRTDNMVSLLGLTQRHQPPSWTPCVEAEIVGSPYLYDQGDVWTGHVSWSPWTMSEMALASGTGCVRLWDCSASRETVLKQCDDQSAYDNQWNCCEYWNSPRHFLCANPDMLYMLDSRVGCLRANIISLADSPFAAADELFTAVCPSALHPMHALAASTHYIRVFDQRYPTMPVVAWRHNLSTHDPPIFLQTSLISHYEAGRAAVVLAASEQSSLVASYVYGQHGSDQPYVSIEQAMLASSTSTSRVGETIQDMLAIDLKESQDMTLGHTYVSSRLTARLSGLALHLLPCEPGTDGSKGRGNAGSAKGPKPALASADAVCLSVDESGAVVGRHLLLIPRSYRKIGGKPGRLKSAYNTAFKAPIWTDFCISQGALVDGLGSTLFDKASNDRRREMFWAELRKRGIAYRRKDLRAVYQFLAGTVSSAPTAQPEACSQEEWRCRLSGQLDSGVRAASTTSMSCFDLANRAIGTLSSAPLLSMKSELPTWTAKGERVRDAFLSMLNGDYDSESVVGRVVGSAGNSDMTDVADEAAERSGRTCKELGQLFSVTDAHKDSHTAAALARAAKDIELARLTVHFAHSERRASQITASDGLANMSADIRFASAELDMLPKLESLAGAWSKAARLLDGRWRGPSQPWSSQYQPNTLQARQSQQMYSRKRRTGLSQTAVGASNSSQHVPVAKEWLVSQPLSSLARIASATQSSILAEDAFALASQRPSQPARMLQQPSQAKKKPTRNRPKTTSIFRSEIMSLVQMYIPSDVARFTVSQLGEMGLVEFRDLNAEVSAFQRSFVNDVRRFDEIERKLRYLRTQIERSDVDVYDFLDEDFAGRSRGPRDIDEMEERICAHEDRVLKLTATYKSLQLKHLELVENKHVLEEVTALFSEITGRQQTSGAAGGNLRRTATGSSGSNGGRHDTAPLLGRTDTSSRRSIGSMDAARAGDMGFDVEAGSVVGHDINVGFITGVISRDRVSTLERVLWRSLRGNMFLNYVDIEEPIQDPKQDEPVYKSAFIVFAHGESLRDRATKIAESLGATLYKVDSSAERRQEELIDAMSRIDDLGQILENNNVARINELTSVSEQINTWFIVVRKEKAIYHTLNLFNFDANRNCLIAEGWCATNDIPAVQSALHLATEDAGSNVPTFMQELRTTKEPPTFIRTNKFTEGFQNIVDAYGVPKAGEVNPGLFTCITFPFLFALMFGDLGHGFLMTLCAALLCIYERKLAWLAKDESMRMFYSGRYIILLMGIFSMFTGLLYNDIFSRAMGFFSSGWAWPTDSGGEGVTVEATKLGHTYAFGIDPAWHHASNSLLFTNSYKMKMSIVLGVIHMTLGICLQVPNALHFKKRINVLHVFVPQIIFLFSIFGYLVFTILFKWSTDWYARDASGQLTHVSPPSLLNMLIYMFLSPGHVSESERMFRGQAVLQTFLLLVALACVPWMLLVKPLILRREHQKIISEGYGRISTHIRVSTEDDGMGGAVVLAEQEEMEEDTFDFADIMINQSIHTIEFCLNSISNTASYLRLWALSLAHAQLSEVLWSMTFLPTLKMTGSAQPIAIFCGFAVWFNLTFGILIGMEGLSAFLHALRLHWVEFNNKFYDGTGVKFEPFSFKAVLDESEE</sequence>
<evidence type="ECO:0000256" key="5">
    <source>
        <dbReference type="ARBA" id="ARBA00022989"/>
    </source>
</evidence>
<dbReference type="InterPro" id="IPR002490">
    <property type="entry name" value="V-ATPase_116kDa_su"/>
</dbReference>
<comment type="caution">
    <text evidence="10">The sequence shown here is derived from an EMBL/GenBank/DDBJ whole genome shotgun (WGS) entry which is preliminary data.</text>
</comment>
<evidence type="ECO:0000256" key="9">
    <source>
        <dbReference type="SAM" id="Phobius"/>
    </source>
</evidence>
<feature type="transmembrane region" description="Helical" evidence="9">
    <location>
        <begin position="1426"/>
        <end position="1445"/>
    </location>
</feature>
<reference evidence="10" key="1">
    <citation type="submission" date="2022-07" db="EMBL/GenBank/DDBJ databases">
        <title>Phylogenomic reconstructions and comparative analyses of Kickxellomycotina fungi.</title>
        <authorList>
            <person name="Reynolds N.K."/>
            <person name="Stajich J.E."/>
            <person name="Barry K."/>
            <person name="Grigoriev I.V."/>
            <person name="Crous P."/>
            <person name="Smith M.E."/>
        </authorList>
    </citation>
    <scope>NUCLEOTIDE SEQUENCE</scope>
    <source>
        <strain evidence="10">IMI 214461</strain>
    </source>
</reference>
<feature type="transmembrane region" description="Helical" evidence="9">
    <location>
        <begin position="1605"/>
        <end position="1625"/>
    </location>
</feature>
<accession>A0A9W8BG22</accession>
<proteinExistence type="inferred from homology"/>
<evidence type="ECO:0000313" key="11">
    <source>
        <dbReference type="Proteomes" id="UP001150907"/>
    </source>
</evidence>
<organism evidence="10 11">
    <name type="scientific">Coemansia thaxteri</name>
    <dbReference type="NCBI Taxonomy" id="2663907"/>
    <lineage>
        <taxon>Eukaryota</taxon>
        <taxon>Fungi</taxon>
        <taxon>Fungi incertae sedis</taxon>
        <taxon>Zoopagomycota</taxon>
        <taxon>Kickxellomycotina</taxon>
        <taxon>Kickxellomycetes</taxon>
        <taxon>Kickxellales</taxon>
        <taxon>Kickxellaceae</taxon>
        <taxon>Coemansia</taxon>
    </lineage>
</organism>
<evidence type="ECO:0000256" key="1">
    <source>
        <dbReference type="ARBA" id="ARBA00004141"/>
    </source>
</evidence>
<dbReference type="PANTHER" id="PTHR11629:SF63">
    <property type="entry name" value="V-TYPE PROTON ATPASE SUBUNIT A"/>
    <property type="match status" value="1"/>
</dbReference>
<evidence type="ECO:0000256" key="8">
    <source>
        <dbReference type="SAM" id="MobiDB-lite"/>
    </source>
</evidence>
<keyword evidence="7 9" id="KW-0472">Membrane</keyword>
<evidence type="ECO:0000256" key="4">
    <source>
        <dbReference type="ARBA" id="ARBA00022692"/>
    </source>
</evidence>
<comment type="subcellular location">
    <subcellularLocation>
        <location evidence="1">Membrane</location>
        <topology evidence="1">Multi-pass membrane protein</topology>
    </subcellularLocation>
</comment>
<feature type="transmembrane region" description="Helical" evidence="9">
    <location>
        <begin position="1502"/>
        <end position="1521"/>
    </location>
</feature>
<comment type="similarity">
    <text evidence="2">Belongs to the V-ATPase 116 kDa subunit family.</text>
</comment>
<dbReference type="OrthoDB" id="10264220at2759"/>
<feature type="compositionally biased region" description="Polar residues" evidence="8">
    <location>
        <begin position="825"/>
        <end position="845"/>
    </location>
</feature>
<feature type="compositionally biased region" description="Basic residues" evidence="8">
    <location>
        <begin position="919"/>
        <end position="928"/>
    </location>
</feature>
<keyword evidence="5 9" id="KW-1133">Transmembrane helix</keyword>
<dbReference type="GO" id="GO:0000329">
    <property type="term" value="C:fungal-type vacuole membrane"/>
    <property type="evidence" value="ECO:0007669"/>
    <property type="project" value="TreeGrafter"/>
</dbReference>
<dbReference type="GO" id="GO:0016471">
    <property type="term" value="C:vacuolar proton-transporting V-type ATPase complex"/>
    <property type="evidence" value="ECO:0007669"/>
    <property type="project" value="TreeGrafter"/>
</dbReference>
<feature type="region of interest" description="Disordered" evidence="8">
    <location>
        <begin position="1079"/>
        <end position="1119"/>
    </location>
</feature>
<evidence type="ECO:0000256" key="2">
    <source>
        <dbReference type="ARBA" id="ARBA00009904"/>
    </source>
</evidence>
<dbReference type="Pfam" id="PF01496">
    <property type="entry name" value="V_ATPase_I"/>
    <property type="match status" value="1"/>
</dbReference>
<feature type="region of interest" description="Disordered" evidence="8">
    <location>
        <begin position="824"/>
        <end position="860"/>
    </location>
</feature>
<feature type="transmembrane region" description="Helical" evidence="9">
    <location>
        <begin position="1380"/>
        <end position="1405"/>
    </location>
</feature>
<dbReference type="GO" id="GO:0007035">
    <property type="term" value="P:vacuolar acidification"/>
    <property type="evidence" value="ECO:0007669"/>
    <property type="project" value="TreeGrafter"/>
</dbReference>
<dbReference type="GO" id="GO:0051117">
    <property type="term" value="F:ATPase binding"/>
    <property type="evidence" value="ECO:0007669"/>
    <property type="project" value="TreeGrafter"/>
</dbReference>
<name>A0A9W8BG22_9FUNG</name>